<keyword evidence="6" id="KW-1185">Reference proteome</keyword>
<dbReference type="PIRSF" id="PIRSF039026">
    <property type="entry name" value="SiaP"/>
    <property type="match status" value="1"/>
</dbReference>
<protein>
    <submittedName>
        <fullName evidence="5">TRAP transporter substrate-binding protein</fullName>
    </submittedName>
</protein>
<dbReference type="AlphaFoldDB" id="A0A5C8P4C9"/>
<reference evidence="5 6" key="1">
    <citation type="submission" date="2019-06" db="EMBL/GenBank/DDBJ databases">
        <title>Quisquiliibacterium sp. nov., isolated from a maize field.</title>
        <authorList>
            <person name="Lin S.-Y."/>
            <person name="Tsai C.-F."/>
            <person name="Young C.-C."/>
        </authorList>
    </citation>
    <scope>NUCLEOTIDE SEQUENCE [LARGE SCALE GENOMIC DNA]</scope>
    <source>
        <strain evidence="5 6">CC-CFT501</strain>
    </source>
</reference>
<dbReference type="Gene3D" id="3.40.190.170">
    <property type="entry name" value="Bacterial extracellular solute-binding protein, family 7"/>
    <property type="match status" value="1"/>
</dbReference>
<keyword evidence="1 4" id="KW-0732">Signal</keyword>
<evidence type="ECO:0000256" key="3">
    <source>
        <dbReference type="PIRSR" id="PIRSR039026-2"/>
    </source>
</evidence>
<proteinExistence type="predicted"/>
<dbReference type="GO" id="GO:0046872">
    <property type="term" value="F:metal ion binding"/>
    <property type="evidence" value="ECO:0007669"/>
    <property type="project" value="UniProtKB-KW"/>
</dbReference>
<feature type="binding site" evidence="3">
    <location>
        <position position="238"/>
    </location>
    <ligand>
        <name>substrate</name>
    </ligand>
</feature>
<feature type="binding site" evidence="2">
    <location>
        <position position="175"/>
    </location>
    <ligand>
        <name>substrate</name>
    </ligand>
</feature>
<accession>A0A5C8P4C9</accession>
<gene>
    <name evidence="5" type="ORF">FHP08_02255</name>
</gene>
<organism evidence="5 6">
    <name type="scientific">Zeimonas arvi</name>
    <dbReference type="NCBI Taxonomy" id="2498847"/>
    <lineage>
        <taxon>Bacteria</taxon>
        <taxon>Pseudomonadati</taxon>
        <taxon>Pseudomonadota</taxon>
        <taxon>Betaproteobacteria</taxon>
        <taxon>Burkholderiales</taxon>
        <taxon>Burkholderiaceae</taxon>
        <taxon>Zeimonas</taxon>
    </lineage>
</organism>
<evidence type="ECO:0000313" key="5">
    <source>
        <dbReference type="EMBL" id="TXL68526.1"/>
    </source>
</evidence>
<dbReference type="NCBIfam" id="NF037995">
    <property type="entry name" value="TRAP_S1"/>
    <property type="match status" value="1"/>
</dbReference>
<dbReference type="PANTHER" id="PTHR33376:SF5">
    <property type="entry name" value="EXTRACYTOPLASMIC SOLUTE RECEPTOR PROTEIN"/>
    <property type="match status" value="1"/>
</dbReference>
<name>A0A5C8P4C9_9BURK</name>
<feature type="chain" id="PRO_5022690422" evidence="4">
    <location>
        <begin position="26"/>
        <end position="350"/>
    </location>
</feature>
<keyword evidence="3" id="KW-0479">Metal-binding</keyword>
<dbReference type="Gene3D" id="3.40.190.10">
    <property type="entry name" value="Periplasmic binding protein-like II"/>
    <property type="match status" value="1"/>
</dbReference>
<dbReference type="RefSeq" id="WP_147702666.1">
    <property type="nucleotide sequence ID" value="NZ_VDUY01000001.1"/>
</dbReference>
<dbReference type="OrthoDB" id="9769667at2"/>
<feature type="signal peptide" evidence="4">
    <location>
        <begin position="1"/>
        <end position="25"/>
    </location>
</feature>
<evidence type="ECO:0000313" key="6">
    <source>
        <dbReference type="Proteomes" id="UP000321548"/>
    </source>
</evidence>
<feature type="binding site" evidence="3">
    <location>
        <position position="212"/>
    </location>
    <ligand>
        <name>substrate</name>
    </ligand>
</feature>
<dbReference type="InterPro" id="IPR038404">
    <property type="entry name" value="TRAP_DctP_sf"/>
</dbReference>
<dbReference type="InterPro" id="IPR018389">
    <property type="entry name" value="DctP_fam"/>
</dbReference>
<sequence>MSKKTMAVVAAACTAALLAAGAAHAQDKKVRLQMASSYGSTLPILGEAAAAFVKKVEAATGGSVQIKFNEPNALVPVLQSFDAVSQGSVDSAWTASAFWSGKDSAYNFFSSVPFGPGAAEYLAWLSYGGGKELKAEMYGQHGIHSITCGMLPPEGSGWFRKEVKSLDELKGLKMRFLGLGAKVMDKLGAATQLIAPGEIYQALQLGTIDATEFSTPVMDLKLGFYQVAKYYYLPGWHQQTTALEFLINKKKWDAMSPAQRAAIEQACGDTVQETVAQGEATQAGALKEIQAKGVELKKWPPEFIAAFEKTWKEVIAEESAKNPNFKRVHESYAKFRAEYAIWREYGYLKQ</sequence>
<dbReference type="GO" id="GO:0055085">
    <property type="term" value="P:transmembrane transport"/>
    <property type="evidence" value="ECO:0007669"/>
    <property type="project" value="InterPro"/>
</dbReference>
<dbReference type="PANTHER" id="PTHR33376">
    <property type="match status" value="1"/>
</dbReference>
<dbReference type="Proteomes" id="UP000321548">
    <property type="component" value="Unassembled WGS sequence"/>
</dbReference>
<dbReference type="EMBL" id="VDUY01000001">
    <property type="protein sequence ID" value="TXL68526.1"/>
    <property type="molecule type" value="Genomic_DNA"/>
</dbReference>
<evidence type="ECO:0000256" key="2">
    <source>
        <dbReference type="PIRSR" id="PIRSR039026-1"/>
    </source>
</evidence>
<dbReference type="CDD" id="cd13604">
    <property type="entry name" value="PBP2_TRAP_ketoacid_lactate_like"/>
    <property type="match status" value="1"/>
</dbReference>
<dbReference type="InterPro" id="IPR026289">
    <property type="entry name" value="SBP_TakP-like"/>
</dbReference>
<dbReference type="Pfam" id="PF03480">
    <property type="entry name" value="DctP"/>
    <property type="match status" value="1"/>
</dbReference>
<feature type="binding site" evidence="3">
    <location>
        <position position="213"/>
    </location>
    <ligand>
        <name>Na(+)</name>
        <dbReference type="ChEBI" id="CHEBI:29101"/>
    </ligand>
</feature>
<evidence type="ECO:0000256" key="4">
    <source>
        <dbReference type="SAM" id="SignalP"/>
    </source>
</evidence>
<comment type="caution">
    <text evidence="5">The sequence shown here is derived from an EMBL/GenBank/DDBJ whole genome shotgun (WGS) entry which is preliminary data.</text>
</comment>
<feature type="binding site" evidence="2">
    <location>
        <position position="154"/>
    </location>
    <ligand>
        <name>substrate</name>
    </ligand>
</feature>
<evidence type="ECO:0000256" key="1">
    <source>
        <dbReference type="ARBA" id="ARBA00022729"/>
    </source>
</evidence>
<dbReference type="GO" id="GO:0031317">
    <property type="term" value="C:tripartite ATP-independent periplasmic transporter complex"/>
    <property type="evidence" value="ECO:0007669"/>
    <property type="project" value="InterPro"/>
</dbReference>